<accession>A0A1C0TVH1</accession>
<evidence type="ECO:0000256" key="1">
    <source>
        <dbReference type="SAM" id="Coils"/>
    </source>
</evidence>
<organism evidence="3 4">
    <name type="scientific">Pseudoalteromonas luteoviolacea</name>
    <dbReference type="NCBI Taxonomy" id="43657"/>
    <lineage>
        <taxon>Bacteria</taxon>
        <taxon>Pseudomonadati</taxon>
        <taxon>Pseudomonadota</taxon>
        <taxon>Gammaproteobacteria</taxon>
        <taxon>Alteromonadales</taxon>
        <taxon>Pseudoalteromonadaceae</taxon>
        <taxon>Pseudoalteromonas</taxon>
    </lineage>
</organism>
<dbReference type="Proteomes" id="UP000093366">
    <property type="component" value="Unassembled WGS sequence"/>
</dbReference>
<name>A0A1C0TVH1_9GAMM</name>
<dbReference type="EMBL" id="MAUJ01000001">
    <property type="protein sequence ID" value="OCQ23323.1"/>
    <property type="molecule type" value="Genomic_DNA"/>
</dbReference>
<evidence type="ECO:0000313" key="4">
    <source>
        <dbReference type="Proteomes" id="UP000093366"/>
    </source>
</evidence>
<evidence type="ECO:0000313" key="3">
    <source>
        <dbReference type="EMBL" id="OCQ23323.1"/>
    </source>
</evidence>
<sequence>MVNKKIYLTPVAASLALTLGLTGCSLFDSEDGASVVPVDPVTPVDPTDVEGTANAEFNVFISGKAVKGTMRNAELTVKELKDGELIDIAFRSELGSVEEKATSSTESDAIAKATAQIIAGSPSSLQTADDGTYGFYIDQSFSGALYITVKTTKTSGFIKCDAILGCGDFSAASNLDVNANLKVDFDEWYQDDLTLNVVKEITAQQANRKSKGAEGTTKAYTANATIFTSLATELLQSESENGNAIDSAAISKASLSTLLLLLGPDAAKEAILLAGDISIGGAVDFTNVGSEDVINAGTLALINVASTIQNIASSSDGSSLDSVINTLKTGVSGGAVKGSSNQTVAALAATLQEEATKTATVFVAIASGDVEAIKNALKEIAPELSDDVIADLADKAKEARDKAIESGSTDEATLNEAAEDSKKAVEDLGCTGDECNADDQAFINEGVAQLNEALTSAQTRFTVINSQFDSLSTSLAAVVAAGQTLDTLEQKEAYLQLADGLVVTIAASNLNSDITNLIAQVTLIESSAESFTALTSAAQAVLTGAQALLQNANSVNSNYAALVTSANDELQKAIGAFGGDDNTAKILAQTALSRIIATQSNFEAQNDNLDNTVEDANSQFASATDTTALEAALATAQSAVELFGEINSGVDAILSDIALAKARAESYVSAATDAQKEEAEQILADVQSIENQFNSGLAVFRAKEQPIRALRTQIAAGFDVARGKEGTTRLTSIGFVTKDGADAVFNAGEVVYDVVRDIWEQDLGSGLHTGTAPNYPAWTYTYDTDGYRIELSNAQEGTEISAVAQVNSGASSRIILTWSGILKAVEGQTVEVKSPDLAECERWALGTIDTPNASCSVISIDGNIATIEDAKDFEATKGETFNIVEFIDGQYGFNGTMYAELTSVDATGNPSPLFVDDAIELANVRINGTTQDLVMGLELALRNEDGVDELGMAKVTLDLFNGYAFNVNLVDSDAPLVGEVSIDNNSSPLKVGDVLEITNGFRVTYIDGVSIDYTDIDFLGQSTNP</sequence>
<keyword evidence="2" id="KW-0732">Signal</keyword>
<gene>
    <name evidence="3" type="ORF">A7985_05100</name>
</gene>
<comment type="caution">
    <text evidence="3">The sequence shown here is derived from an EMBL/GenBank/DDBJ whole genome shotgun (WGS) entry which is preliminary data.</text>
</comment>
<protein>
    <submittedName>
        <fullName evidence="3">Uncharacterized protein</fullName>
    </submittedName>
</protein>
<proteinExistence type="predicted"/>
<reference evidence="4" key="1">
    <citation type="submission" date="2016-07" db="EMBL/GenBank/DDBJ databases">
        <authorList>
            <person name="Florea S."/>
            <person name="Webb J.S."/>
            <person name="Jaromczyk J."/>
            <person name="Schardl C.L."/>
        </authorList>
    </citation>
    <scope>NUCLEOTIDE SEQUENCE [LARGE SCALE GENOMIC DNA]</scope>
    <source>
        <strain evidence="4">IPB1</strain>
    </source>
</reference>
<keyword evidence="1" id="KW-0175">Coiled coil</keyword>
<evidence type="ECO:0000256" key="2">
    <source>
        <dbReference type="SAM" id="SignalP"/>
    </source>
</evidence>
<feature type="coiled-coil region" evidence="1">
    <location>
        <begin position="599"/>
        <end position="626"/>
    </location>
</feature>
<feature type="chain" id="PRO_5008646480" evidence="2">
    <location>
        <begin position="24"/>
        <end position="1025"/>
    </location>
</feature>
<dbReference type="PROSITE" id="PS51257">
    <property type="entry name" value="PROKAR_LIPOPROTEIN"/>
    <property type="match status" value="1"/>
</dbReference>
<feature type="signal peptide" evidence="2">
    <location>
        <begin position="1"/>
        <end position="23"/>
    </location>
</feature>
<dbReference type="AlphaFoldDB" id="A0A1C0TVH1"/>